<gene>
    <name evidence="5" type="ORF">FN846DRAFT_941102</name>
</gene>
<name>A0A5J5F1D4_9PEZI</name>
<reference evidence="5 6" key="1">
    <citation type="submission" date="2019-09" db="EMBL/GenBank/DDBJ databases">
        <title>Draft genome of the ectomycorrhizal ascomycete Sphaerosporella brunnea.</title>
        <authorList>
            <consortium name="DOE Joint Genome Institute"/>
            <person name="Benucci G.M."/>
            <person name="Marozzi G."/>
            <person name="Antonielli L."/>
            <person name="Sanchez S."/>
            <person name="Marco P."/>
            <person name="Wang X."/>
            <person name="Falini L.B."/>
            <person name="Barry K."/>
            <person name="Haridas S."/>
            <person name="Lipzen A."/>
            <person name="Labutti K."/>
            <person name="Grigoriev I.V."/>
            <person name="Murat C."/>
            <person name="Martin F."/>
            <person name="Albertini E."/>
            <person name="Donnini D."/>
            <person name="Bonito G."/>
        </authorList>
    </citation>
    <scope>NUCLEOTIDE SEQUENCE [LARGE SCALE GENOMIC DNA]</scope>
    <source>
        <strain evidence="5 6">Sb_GMNB300</strain>
    </source>
</reference>
<evidence type="ECO:0000259" key="4">
    <source>
        <dbReference type="Pfam" id="PF06441"/>
    </source>
</evidence>
<feature type="active site" description="Proton donor" evidence="3">
    <location>
        <position position="305"/>
    </location>
</feature>
<feature type="active site" description="Nucleophile" evidence="3">
    <location>
        <position position="184"/>
    </location>
</feature>
<dbReference type="GO" id="GO:0097176">
    <property type="term" value="P:epoxide metabolic process"/>
    <property type="evidence" value="ECO:0007669"/>
    <property type="project" value="TreeGrafter"/>
</dbReference>
<dbReference type="InterPro" id="IPR010497">
    <property type="entry name" value="Epoxide_hydro_N"/>
</dbReference>
<proteinExistence type="inferred from homology"/>
<dbReference type="PANTHER" id="PTHR21661:SF39">
    <property type="entry name" value="HYDROLASE, PUTATIVE (AFU_ORTHOLOGUE AFUA_3G08960)-RELATED"/>
    <property type="match status" value="1"/>
</dbReference>
<organism evidence="5 6">
    <name type="scientific">Sphaerosporella brunnea</name>
    <dbReference type="NCBI Taxonomy" id="1250544"/>
    <lineage>
        <taxon>Eukaryota</taxon>
        <taxon>Fungi</taxon>
        <taxon>Dikarya</taxon>
        <taxon>Ascomycota</taxon>
        <taxon>Pezizomycotina</taxon>
        <taxon>Pezizomycetes</taxon>
        <taxon>Pezizales</taxon>
        <taxon>Pyronemataceae</taxon>
        <taxon>Sphaerosporella</taxon>
    </lineage>
</organism>
<dbReference type="InParanoid" id="A0A5J5F1D4"/>
<keyword evidence="2 5" id="KW-0378">Hydrolase</keyword>
<comment type="similarity">
    <text evidence="1">Belongs to the peptidase S33 family.</text>
</comment>
<dbReference type="Gene3D" id="3.40.50.1820">
    <property type="entry name" value="alpha/beta hydrolase"/>
    <property type="match status" value="1"/>
</dbReference>
<evidence type="ECO:0000256" key="3">
    <source>
        <dbReference type="PIRSR" id="PIRSR001112-1"/>
    </source>
</evidence>
<dbReference type="Proteomes" id="UP000326924">
    <property type="component" value="Unassembled WGS sequence"/>
</dbReference>
<evidence type="ECO:0000313" key="5">
    <source>
        <dbReference type="EMBL" id="KAA8909854.1"/>
    </source>
</evidence>
<dbReference type="EMBL" id="VXIS01000053">
    <property type="protein sequence ID" value="KAA8909854.1"/>
    <property type="molecule type" value="Genomic_DNA"/>
</dbReference>
<evidence type="ECO:0000313" key="6">
    <source>
        <dbReference type="Proteomes" id="UP000326924"/>
    </source>
</evidence>
<dbReference type="SUPFAM" id="SSF53474">
    <property type="entry name" value="alpha/beta-Hydrolases"/>
    <property type="match status" value="1"/>
</dbReference>
<protein>
    <submittedName>
        <fullName evidence="5">Putative epoxide hydrolase</fullName>
    </submittedName>
</protein>
<dbReference type="InterPro" id="IPR000639">
    <property type="entry name" value="Epox_hydrolase-like"/>
</dbReference>
<dbReference type="GO" id="GO:0004301">
    <property type="term" value="F:epoxide hydrolase activity"/>
    <property type="evidence" value="ECO:0007669"/>
    <property type="project" value="TreeGrafter"/>
</dbReference>
<feature type="active site" description="Proton acceptor" evidence="3">
    <location>
        <position position="358"/>
    </location>
</feature>
<dbReference type="OrthoDB" id="7130006at2759"/>
<accession>A0A5J5F1D4</accession>
<dbReference type="PRINTS" id="PR00412">
    <property type="entry name" value="EPOXHYDRLASE"/>
</dbReference>
<dbReference type="Pfam" id="PF06441">
    <property type="entry name" value="EHN"/>
    <property type="match status" value="1"/>
</dbReference>
<dbReference type="InterPro" id="IPR016292">
    <property type="entry name" value="Epoxide_hydrolase"/>
</dbReference>
<dbReference type="PIRSF" id="PIRSF001112">
    <property type="entry name" value="Epoxide_hydrolase"/>
    <property type="match status" value="1"/>
</dbReference>
<keyword evidence="6" id="KW-1185">Reference proteome</keyword>
<comment type="caution">
    <text evidence="5">The sequence shown here is derived from an EMBL/GenBank/DDBJ whole genome shotgun (WGS) entry which is preliminary data.</text>
</comment>
<dbReference type="PANTHER" id="PTHR21661">
    <property type="entry name" value="EPOXIDE HYDROLASE 1-RELATED"/>
    <property type="match status" value="1"/>
</dbReference>
<evidence type="ECO:0000256" key="1">
    <source>
        <dbReference type="ARBA" id="ARBA00010088"/>
    </source>
</evidence>
<feature type="domain" description="Epoxide hydrolase N-terminal" evidence="4">
    <location>
        <begin position="14"/>
        <end position="120"/>
    </location>
</feature>
<sequence length="384" mass="43081">MSQLPAFLKPTITIEPFTVAIPDQDITEFKTLLKLSKLPPPTFEGQHRNFGVTSAWMRDAKAKWEKDYDWRATETKINSLPHFTAVVQDLRIHFVGMFSEDPNAIPLVLLHGWPGSFYEYHLLVKELRKSTSPSFHIIVPSLPGYTFSSPPPLDRDFGLASVVQIMDELITGLGLGDYIAVGGDIGAAVAMGLSSLPECRGVHLNMLFTKSQPEAQPEASLPPHELAGLERAKAWVETGRAYAIEHATRPSTIAHALASSPLALLAWLAEKFLDWTDEDPSVEHILEMASLWWFTETFPTSIYPYRELMRRRDDHDWCAIRKPFGYSWFPKELRPPPRSLVEAEGTLVYFNHHEKGGHFPGFENPAAHAGDIIAYVKELGKQAA</sequence>
<evidence type="ECO:0000256" key="2">
    <source>
        <dbReference type="ARBA" id="ARBA00022801"/>
    </source>
</evidence>
<dbReference type="AlphaFoldDB" id="A0A5J5F1D4"/>
<dbReference type="InterPro" id="IPR029058">
    <property type="entry name" value="AB_hydrolase_fold"/>
</dbReference>